<evidence type="ECO:0000313" key="2">
    <source>
        <dbReference type="EMBL" id="WOG99466.1"/>
    </source>
</evidence>
<reference evidence="2" key="1">
    <citation type="journal article" date="2016" name="Nat. Genet.">
        <title>A high-quality carrot genome assembly provides new insights into carotenoid accumulation and asterid genome evolution.</title>
        <authorList>
            <person name="Iorizzo M."/>
            <person name="Ellison S."/>
            <person name="Senalik D."/>
            <person name="Zeng P."/>
            <person name="Satapoomin P."/>
            <person name="Huang J."/>
            <person name="Bowman M."/>
            <person name="Iovene M."/>
            <person name="Sanseverino W."/>
            <person name="Cavagnaro P."/>
            <person name="Yildiz M."/>
            <person name="Macko-Podgorni A."/>
            <person name="Moranska E."/>
            <person name="Grzebelus E."/>
            <person name="Grzebelus D."/>
            <person name="Ashrafi H."/>
            <person name="Zheng Z."/>
            <person name="Cheng S."/>
            <person name="Spooner D."/>
            <person name="Van Deynze A."/>
            <person name="Simon P."/>
        </authorList>
    </citation>
    <scope>NUCLEOTIDE SEQUENCE</scope>
    <source>
        <tissue evidence="2">Leaf</tissue>
    </source>
</reference>
<sequence>MRSLRFSPLTNTTNDTASANASVNASDQSLFGRKAPRTTALRKGLPVESGSSGKTAKRKVDFQTASKDNIAEENTTEKGYAHVYKDHSNDDSDADVVAKGACPTDELEEVVTVPKIKENWKVRSWHEFISDENDNGYYQRLYRNSEIYEDKEFGKIILKPWMIFLDKNHYKNTLNDYCIQKRCWQTLQK</sequence>
<reference evidence="2" key="2">
    <citation type="submission" date="2022-03" db="EMBL/GenBank/DDBJ databases">
        <title>Draft title - Genomic analysis of global carrot germplasm unveils the trajectory of domestication and the origin of high carotenoid orange carrot.</title>
        <authorList>
            <person name="Iorizzo M."/>
            <person name="Ellison S."/>
            <person name="Senalik D."/>
            <person name="Macko-Podgorni A."/>
            <person name="Grzebelus D."/>
            <person name="Bostan H."/>
            <person name="Rolling W."/>
            <person name="Curaba J."/>
            <person name="Simon P."/>
        </authorList>
    </citation>
    <scope>NUCLEOTIDE SEQUENCE</scope>
    <source>
        <tissue evidence="2">Leaf</tissue>
    </source>
</reference>
<feature type="compositionally biased region" description="Low complexity" evidence="1">
    <location>
        <begin position="10"/>
        <end position="29"/>
    </location>
</feature>
<dbReference type="Gramene" id="KZM93217">
    <property type="protein sequence ID" value="KZM93217"/>
    <property type="gene ID" value="DCAR_016462"/>
</dbReference>
<protein>
    <submittedName>
        <fullName evidence="2">Uncharacterized protein</fullName>
    </submittedName>
</protein>
<evidence type="ECO:0000256" key="1">
    <source>
        <dbReference type="SAM" id="MobiDB-lite"/>
    </source>
</evidence>
<gene>
    <name evidence="2" type="ORF">DCAR_0518818</name>
</gene>
<evidence type="ECO:0000313" key="3">
    <source>
        <dbReference type="Proteomes" id="UP000077755"/>
    </source>
</evidence>
<keyword evidence="3" id="KW-1185">Reference proteome</keyword>
<dbReference type="EMBL" id="CP093347">
    <property type="protein sequence ID" value="WOG99466.1"/>
    <property type="molecule type" value="Genomic_DNA"/>
</dbReference>
<proteinExistence type="predicted"/>
<feature type="region of interest" description="Disordered" evidence="1">
    <location>
        <begin position="1"/>
        <end position="74"/>
    </location>
</feature>
<dbReference type="AlphaFoldDB" id="A0A164XIE1"/>
<name>A0A164XIE1_DAUCS</name>
<accession>A0A164XIE1</accession>
<dbReference type="Proteomes" id="UP000077755">
    <property type="component" value="Chromosome 5"/>
</dbReference>
<organism evidence="2 3">
    <name type="scientific">Daucus carota subsp. sativus</name>
    <name type="common">Carrot</name>
    <dbReference type="NCBI Taxonomy" id="79200"/>
    <lineage>
        <taxon>Eukaryota</taxon>
        <taxon>Viridiplantae</taxon>
        <taxon>Streptophyta</taxon>
        <taxon>Embryophyta</taxon>
        <taxon>Tracheophyta</taxon>
        <taxon>Spermatophyta</taxon>
        <taxon>Magnoliopsida</taxon>
        <taxon>eudicotyledons</taxon>
        <taxon>Gunneridae</taxon>
        <taxon>Pentapetalae</taxon>
        <taxon>asterids</taxon>
        <taxon>campanulids</taxon>
        <taxon>Apiales</taxon>
        <taxon>Apiaceae</taxon>
        <taxon>Apioideae</taxon>
        <taxon>Scandiceae</taxon>
        <taxon>Daucinae</taxon>
        <taxon>Daucus</taxon>
        <taxon>Daucus sect. Daucus</taxon>
    </lineage>
</organism>